<gene>
    <name evidence="1" type="ORF">DARMORV10_C09P49540.1</name>
</gene>
<accession>A0A816J359</accession>
<dbReference type="Proteomes" id="UP001295469">
    <property type="component" value="Chromosome C09"/>
</dbReference>
<dbReference type="AlphaFoldDB" id="A0A816J359"/>
<dbReference type="EMBL" id="HG994373">
    <property type="protein sequence ID" value="CAF1766847.1"/>
    <property type="molecule type" value="Genomic_DNA"/>
</dbReference>
<name>A0A816J359_BRANA</name>
<reference evidence="1" key="1">
    <citation type="submission" date="2021-01" db="EMBL/GenBank/DDBJ databases">
        <authorList>
            <consortium name="Genoscope - CEA"/>
            <person name="William W."/>
        </authorList>
    </citation>
    <scope>NUCLEOTIDE SEQUENCE</scope>
</reference>
<organism evidence="1">
    <name type="scientific">Brassica napus</name>
    <name type="common">Rape</name>
    <dbReference type="NCBI Taxonomy" id="3708"/>
    <lineage>
        <taxon>Eukaryota</taxon>
        <taxon>Viridiplantae</taxon>
        <taxon>Streptophyta</taxon>
        <taxon>Embryophyta</taxon>
        <taxon>Tracheophyta</taxon>
        <taxon>Spermatophyta</taxon>
        <taxon>Magnoliopsida</taxon>
        <taxon>eudicotyledons</taxon>
        <taxon>Gunneridae</taxon>
        <taxon>Pentapetalae</taxon>
        <taxon>rosids</taxon>
        <taxon>malvids</taxon>
        <taxon>Brassicales</taxon>
        <taxon>Brassicaceae</taxon>
        <taxon>Brassiceae</taxon>
        <taxon>Brassica</taxon>
    </lineage>
</organism>
<sequence>MVFTDAVGPLLGEITCGTLLQKLRKSWMKLVRAMSKSVLFTRERLNRLPSLEPSFFRPCLMLMLNFPEREVQKL</sequence>
<evidence type="ECO:0000313" key="1">
    <source>
        <dbReference type="EMBL" id="CAF1766847.1"/>
    </source>
</evidence>
<protein>
    <submittedName>
        <fullName evidence="1">(rape) hypothetical protein</fullName>
    </submittedName>
</protein>
<proteinExistence type="predicted"/>